<dbReference type="GO" id="GO:0016787">
    <property type="term" value="F:hydrolase activity"/>
    <property type="evidence" value="ECO:0007669"/>
    <property type="project" value="UniProtKB-KW"/>
</dbReference>
<dbReference type="GO" id="GO:0005525">
    <property type="term" value="F:GTP binding"/>
    <property type="evidence" value="ECO:0007669"/>
    <property type="project" value="UniProtKB-KW"/>
</dbReference>
<keyword evidence="2" id="KW-0547">Nucleotide-binding</keyword>
<proteinExistence type="inferred from homology"/>
<evidence type="ECO:0000259" key="6">
    <source>
        <dbReference type="PROSITE" id="PS51716"/>
    </source>
</evidence>
<sequence>MANHLVSESTPEIKDALQKNDQALAATYIKEYLKEAANTPLNIGITGESGSGKSSFVNAFRGIDHRDERAAPTGCVETTTAVKAYPHPNYANVTLWDLPGIGTTKFPADKYLKHVRFEKFDIFIIISDTCFRENDMTSQRNFDAESTLAQIRENCLLKEGVKSPQVFLLSNFELQLHYFHHLHETLEKELPAQKRGDVLFAFKAKISIYAFLSAAGAAVPVSGLSVAVDGSLMAGVVREYKAEFGLDGPSLKRLTDSIGVSLKDPMVVISSPLTLNNINVDFILGLLLQSAFIAGLMTGSFLSIYLSIYLSIFICWLMLLKYEISELELF</sequence>
<dbReference type="Ensembl" id="ENSMMOT00000024383.1">
    <property type="protein sequence ID" value="ENSMMOP00000023984.1"/>
    <property type="gene ID" value="ENSMMOG00000018247.1"/>
</dbReference>
<keyword evidence="5" id="KW-0472">Membrane</keyword>
<dbReference type="SUPFAM" id="SSF52540">
    <property type="entry name" value="P-loop containing nucleoside triphosphate hydrolases"/>
    <property type="match status" value="1"/>
</dbReference>
<comment type="similarity">
    <text evidence="1">Belongs to the TRAFAC class dynamin-like GTPase superfamily. IRG family.</text>
</comment>
<evidence type="ECO:0000256" key="5">
    <source>
        <dbReference type="SAM" id="Phobius"/>
    </source>
</evidence>
<dbReference type="PANTHER" id="PTHR32341:SF10">
    <property type="entry name" value="INTERFERON-INDUCIBLE GTPASE 5"/>
    <property type="match status" value="1"/>
</dbReference>
<evidence type="ECO:0000256" key="4">
    <source>
        <dbReference type="ARBA" id="ARBA00023134"/>
    </source>
</evidence>
<organism evidence="7 8">
    <name type="scientific">Mola mola</name>
    <name type="common">Ocean sunfish</name>
    <name type="synonym">Tetraodon mola</name>
    <dbReference type="NCBI Taxonomy" id="94237"/>
    <lineage>
        <taxon>Eukaryota</taxon>
        <taxon>Metazoa</taxon>
        <taxon>Chordata</taxon>
        <taxon>Craniata</taxon>
        <taxon>Vertebrata</taxon>
        <taxon>Euteleostomi</taxon>
        <taxon>Actinopterygii</taxon>
        <taxon>Neopterygii</taxon>
        <taxon>Teleostei</taxon>
        <taxon>Neoteleostei</taxon>
        <taxon>Acanthomorphata</taxon>
        <taxon>Eupercaria</taxon>
        <taxon>Tetraodontiformes</taxon>
        <taxon>Molidae</taxon>
        <taxon>Mola</taxon>
    </lineage>
</organism>
<keyword evidence="5" id="KW-1133">Transmembrane helix</keyword>
<dbReference type="InterPro" id="IPR030385">
    <property type="entry name" value="G_IRG_dom"/>
</dbReference>
<evidence type="ECO:0000313" key="7">
    <source>
        <dbReference type="Ensembl" id="ENSMMOP00000023984.1"/>
    </source>
</evidence>
<dbReference type="InterPro" id="IPR027417">
    <property type="entry name" value="P-loop_NTPase"/>
</dbReference>
<dbReference type="InterPro" id="IPR007743">
    <property type="entry name" value="Immunity-related_GTPase-like"/>
</dbReference>
<feature type="transmembrane region" description="Helical" evidence="5">
    <location>
        <begin position="208"/>
        <end position="228"/>
    </location>
</feature>
<keyword evidence="8" id="KW-1185">Reference proteome</keyword>
<reference evidence="7" key="1">
    <citation type="submission" date="2025-08" db="UniProtKB">
        <authorList>
            <consortium name="Ensembl"/>
        </authorList>
    </citation>
    <scope>IDENTIFICATION</scope>
</reference>
<dbReference type="GO" id="GO:0016020">
    <property type="term" value="C:membrane"/>
    <property type="evidence" value="ECO:0007669"/>
    <property type="project" value="InterPro"/>
</dbReference>
<dbReference type="Proteomes" id="UP000261620">
    <property type="component" value="Unplaced"/>
</dbReference>
<dbReference type="Pfam" id="PF05049">
    <property type="entry name" value="IIGP"/>
    <property type="match status" value="2"/>
</dbReference>
<keyword evidence="4" id="KW-0342">GTP-binding</keyword>
<dbReference type="AlphaFoldDB" id="A0A3Q3XDR0"/>
<name>A0A3Q3XDR0_MOLML</name>
<dbReference type="InterPro" id="IPR051515">
    <property type="entry name" value="IRG"/>
</dbReference>
<dbReference type="PANTHER" id="PTHR32341">
    <property type="entry name" value="INTERFERON-INDUCIBLE GTPASE"/>
    <property type="match status" value="1"/>
</dbReference>
<accession>A0A3Q3XDR0</accession>
<evidence type="ECO:0000256" key="2">
    <source>
        <dbReference type="ARBA" id="ARBA00022741"/>
    </source>
</evidence>
<keyword evidence="3" id="KW-0378">Hydrolase</keyword>
<evidence type="ECO:0000313" key="8">
    <source>
        <dbReference type="Proteomes" id="UP000261620"/>
    </source>
</evidence>
<evidence type="ECO:0000256" key="1">
    <source>
        <dbReference type="ARBA" id="ARBA00005429"/>
    </source>
</evidence>
<reference evidence="7" key="2">
    <citation type="submission" date="2025-09" db="UniProtKB">
        <authorList>
            <consortium name="Ensembl"/>
        </authorList>
    </citation>
    <scope>IDENTIFICATION</scope>
</reference>
<protein>
    <recommendedName>
        <fullName evidence="6">IRG-type G domain-containing protein</fullName>
    </recommendedName>
</protein>
<feature type="domain" description="IRG-type G" evidence="6">
    <location>
        <begin position="39"/>
        <end position="136"/>
    </location>
</feature>
<evidence type="ECO:0000256" key="3">
    <source>
        <dbReference type="ARBA" id="ARBA00022801"/>
    </source>
</evidence>
<dbReference type="Gene3D" id="3.40.50.300">
    <property type="entry name" value="P-loop containing nucleotide triphosphate hydrolases"/>
    <property type="match status" value="1"/>
</dbReference>
<dbReference type="PROSITE" id="PS51716">
    <property type="entry name" value="G_IRG"/>
    <property type="match status" value="1"/>
</dbReference>
<keyword evidence="5" id="KW-0812">Transmembrane</keyword>
<feature type="transmembrane region" description="Helical" evidence="5">
    <location>
        <begin position="291"/>
        <end position="320"/>
    </location>
</feature>